<dbReference type="EMBL" id="JADKPN010000019">
    <property type="protein sequence ID" value="MBF4765830.1"/>
    <property type="molecule type" value="Genomic_DNA"/>
</dbReference>
<dbReference type="AlphaFoldDB" id="A0A930VJD5"/>
<feature type="transmembrane region" description="Helical" evidence="1">
    <location>
        <begin position="36"/>
        <end position="56"/>
    </location>
</feature>
<organism evidence="2 3">
    <name type="scientific">Nocardioides islandensis</name>
    <dbReference type="NCBI Taxonomy" id="433663"/>
    <lineage>
        <taxon>Bacteria</taxon>
        <taxon>Bacillati</taxon>
        <taxon>Actinomycetota</taxon>
        <taxon>Actinomycetes</taxon>
        <taxon>Propionibacteriales</taxon>
        <taxon>Nocardioidaceae</taxon>
        <taxon>Nocardioides</taxon>
    </lineage>
</organism>
<reference evidence="2" key="1">
    <citation type="submission" date="2020-11" db="EMBL/GenBank/DDBJ databases">
        <title>Nocardioides sp. nov., isolated from Soil of Cynanchum wilfordii Hemsley rhizosphere.</title>
        <authorList>
            <person name="Lee J.-S."/>
            <person name="Suh M.K."/>
            <person name="Kim J.-S."/>
        </authorList>
    </citation>
    <scope>NUCLEOTIDE SEQUENCE</scope>
    <source>
        <strain evidence="2">KCTC 19275</strain>
    </source>
</reference>
<evidence type="ECO:0000313" key="2">
    <source>
        <dbReference type="EMBL" id="MBF4765830.1"/>
    </source>
</evidence>
<keyword evidence="1" id="KW-1133">Transmembrane helix</keyword>
<dbReference type="Proteomes" id="UP000640489">
    <property type="component" value="Unassembled WGS sequence"/>
</dbReference>
<keyword evidence="1" id="KW-0812">Transmembrane</keyword>
<keyword evidence="3" id="KW-1185">Reference proteome</keyword>
<evidence type="ECO:0000313" key="3">
    <source>
        <dbReference type="Proteomes" id="UP000640489"/>
    </source>
</evidence>
<keyword evidence="1" id="KW-0472">Membrane</keyword>
<proteinExistence type="predicted"/>
<name>A0A930VJD5_9ACTN</name>
<comment type="caution">
    <text evidence="2">The sequence shown here is derived from an EMBL/GenBank/DDBJ whole genome shotgun (WGS) entry which is preliminary data.</text>
</comment>
<sequence>MMLSSGAWPRWLGWWGAVAGVGMLLARFVWTIESAWFVPYGVFWIWLLTVAVRLMMGRDVPAGSAVERPE</sequence>
<evidence type="ECO:0000256" key="1">
    <source>
        <dbReference type="SAM" id="Phobius"/>
    </source>
</evidence>
<protein>
    <submittedName>
        <fullName evidence="2">Uncharacterized protein</fullName>
    </submittedName>
</protein>
<accession>A0A930VJD5</accession>
<gene>
    <name evidence="2" type="ORF">ISU07_22075</name>
</gene>
<feature type="transmembrane region" description="Helical" evidence="1">
    <location>
        <begin position="12"/>
        <end position="30"/>
    </location>
</feature>